<sequence length="110" mass="12511">MGLDKLAPRKAEQELSAGLKNYENGHYQMAAKYLQNALNNGLTFKSDQVTAHKYLAFIDCVSEREKQCREQFKRALEINPGFELSAAEAGHPIWGPVFRKVQAEQSQQKR</sequence>
<evidence type="ECO:0000313" key="1">
    <source>
        <dbReference type="EMBL" id="GEP31462.1"/>
    </source>
</evidence>
<comment type="caution">
    <text evidence="1">The sequence shown here is derived from an EMBL/GenBank/DDBJ whole genome shotgun (WGS) entry which is preliminary data.</text>
</comment>
<evidence type="ECO:0008006" key="3">
    <source>
        <dbReference type="Google" id="ProtNLM"/>
    </source>
</evidence>
<dbReference type="Proteomes" id="UP000321337">
    <property type="component" value="Unassembled WGS sequence"/>
</dbReference>
<dbReference type="InterPro" id="IPR047780">
    <property type="entry name" value="TssQ-like"/>
</dbReference>
<organism evidence="1 2">
    <name type="scientific">Sulfuriferula plumbiphila</name>
    <dbReference type="NCBI Taxonomy" id="171865"/>
    <lineage>
        <taxon>Bacteria</taxon>
        <taxon>Pseudomonadati</taxon>
        <taxon>Pseudomonadota</taxon>
        <taxon>Betaproteobacteria</taxon>
        <taxon>Nitrosomonadales</taxon>
        <taxon>Sulfuricellaceae</taxon>
        <taxon>Sulfuriferula</taxon>
    </lineage>
</organism>
<gene>
    <name evidence="1" type="ORF">TPL01_26000</name>
</gene>
<dbReference type="SUPFAM" id="SSF48452">
    <property type="entry name" value="TPR-like"/>
    <property type="match status" value="1"/>
</dbReference>
<proteinExistence type="predicted"/>
<protein>
    <recommendedName>
        <fullName evidence="3">Lipoprotein</fullName>
    </recommendedName>
</protein>
<reference evidence="1 2" key="1">
    <citation type="submission" date="2019-07" db="EMBL/GenBank/DDBJ databases">
        <title>Whole genome shotgun sequence of Thiobacillus plumbophilus NBRC 107929.</title>
        <authorList>
            <person name="Hosoyama A."/>
            <person name="Uohara A."/>
            <person name="Ohji S."/>
            <person name="Ichikawa N."/>
        </authorList>
    </citation>
    <scope>NUCLEOTIDE SEQUENCE [LARGE SCALE GENOMIC DNA]</scope>
    <source>
        <strain evidence="1 2">NBRC 107929</strain>
    </source>
</reference>
<dbReference type="EMBL" id="BKAD01000030">
    <property type="protein sequence ID" value="GEP31462.1"/>
    <property type="molecule type" value="Genomic_DNA"/>
</dbReference>
<dbReference type="AlphaFoldDB" id="A0A512LAI2"/>
<evidence type="ECO:0000313" key="2">
    <source>
        <dbReference type="Proteomes" id="UP000321337"/>
    </source>
</evidence>
<dbReference type="NCBIfam" id="NF038027">
    <property type="entry name" value="TssQ_fam"/>
    <property type="match status" value="1"/>
</dbReference>
<accession>A0A512LAI2</accession>
<dbReference type="Gene3D" id="1.25.40.10">
    <property type="entry name" value="Tetratricopeptide repeat domain"/>
    <property type="match status" value="1"/>
</dbReference>
<name>A0A512LAI2_9PROT</name>
<dbReference type="InterPro" id="IPR011990">
    <property type="entry name" value="TPR-like_helical_dom_sf"/>
</dbReference>
<keyword evidence="2" id="KW-1185">Reference proteome</keyword>